<evidence type="ECO:0000256" key="2">
    <source>
        <dbReference type="ARBA" id="ARBA00023125"/>
    </source>
</evidence>
<evidence type="ECO:0000256" key="3">
    <source>
        <dbReference type="ARBA" id="ARBA00023163"/>
    </source>
</evidence>
<gene>
    <name evidence="5" type="primary">malT</name>
    <name evidence="5" type="ORF">ACWI_04320</name>
</gene>
<dbReference type="GO" id="GO:0006355">
    <property type="term" value="P:regulation of DNA-templated transcription"/>
    <property type="evidence" value="ECO:0007669"/>
    <property type="project" value="InterPro"/>
</dbReference>
<comment type="caution">
    <text evidence="5">The sequence shown here is derived from an EMBL/GenBank/DDBJ whole genome shotgun (WGS) entry which is preliminary data.</text>
</comment>
<dbReference type="PANTHER" id="PTHR44688:SF16">
    <property type="entry name" value="DNA-BINDING TRANSCRIPTIONAL ACTIVATOR DEVR_DOSR"/>
    <property type="match status" value="1"/>
</dbReference>
<keyword evidence="3" id="KW-0804">Transcription</keyword>
<dbReference type="Pfam" id="PF00196">
    <property type="entry name" value="GerE"/>
    <property type="match status" value="1"/>
</dbReference>
<organism evidence="5 6">
    <name type="scientific">Acetobacterium wieringae</name>
    <dbReference type="NCBI Taxonomy" id="52694"/>
    <lineage>
        <taxon>Bacteria</taxon>
        <taxon>Bacillati</taxon>
        <taxon>Bacillota</taxon>
        <taxon>Clostridia</taxon>
        <taxon>Eubacteriales</taxon>
        <taxon>Eubacteriaceae</taxon>
        <taxon>Acetobacterium</taxon>
    </lineage>
</organism>
<evidence type="ECO:0000313" key="5">
    <source>
        <dbReference type="EMBL" id="OFV71958.1"/>
    </source>
</evidence>
<dbReference type="SMART" id="SM00421">
    <property type="entry name" value="HTH_LUXR"/>
    <property type="match status" value="1"/>
</dbReference>
<dbReference type="Gene3D" id="1.10.10.10">
    <property type="entry name" value="Winged helix-like DNA-binding domain superfamily/Winged helix DNA-binding domain"/>
    <property type="match status" value="1"/>
</dbReference>
<dbReference type="Proteomes" id="UP000176244">
    <property type="component" value="Unassembled WGS sequence"/>
</dbReference>
<accession>A0A1F2PKR9</accession>
<dbReference type="CDD" id="cd06170">
    <property type="entry name" value="LuxR_C_like"/>
    <property type="match status" value="1"/>
</dbReference>
<keyword evidence="2" id="KW-0238">DNA-binding</keyword>
<dbReference type="AlphaFoldDB" id="A0A1F2PKR9"/>
<evidence type="ECO:0000256" key="1">
    <source>
        <dbReference type="ARBA" id="ARBA00023015"/>
    </source>
</evidence>
<evidence type="ECO:0000259" key="4">
    <source>
        <dbReference type="PROSITE" id="PS50043"/>
    </source>
</evidence>
<dbReference type="Gene3D" id="3.40.50.300">
    <property type="entry name" value="P-loop containing nucleotide triphosphate hydrolases"/>
    <property type="match status" value="1"/>
</dbReference>
<dbReference type="PRINTS" id="PR00038">
    <property type="entry name" value="HTHLUXR"/>
</dbReference>
<reference evidence="5 6" key="1">
    <citation type="submission" date="2015-09" db="EMBL/GenBank/DDBJ databases">
        <title>Genome sequence of Acetobacterium wieringae DSM 1911.</title>
        <authorList>
            <person name="Poehlein A."/>
            <person name="Bengelsdorf F.R."/>
            <person name="Schiel-Bengelsdorf B."/>
            <person name="Duerre P."/>
            <person name="Daniel R."/>
        </authorList>
    </citation>
    <scope>NUCLEOTIDE SEQUENCE [LARGE SCALE GENOMIC DNA]</scope>
    <source>
        <strain evidence="5 6">DSM 1911</strain>
    </source>
</reference>
<dbReference type="STRING" id="52694.ACWI_04320"/>
<dbReference type="PROSITE" id="PS50043">
    <property type="entry name" value="HTH_LUXR_2"/>
    <property type="match status" value="1"/>
</dbReference>
<name>A0A1F2PKR9_9FIRM</name>
<dbReference type="SUPFAM" id="SSF52540">
    <property type="entry name" value="P-loop containing nucleoside triphosphate hydrolases"/>
    <property type="match status" value="1"/>
</dbReference>
<dbReference type="InterPro" id="IPR059106">
    <property type="entry name" value="WHD_MalT"/>
</dbReference>
<dbReference type="PANTHER" id="PTHR44688">
    <property type="entry name" value="DNA-BINDING TRANSCRIPTIONAL ACTIVATOR DEVR_DOSR"/>
    <property type="match status" value="1"/>
</dbReference>
<dbReference type="Pfam" id="PF25873">
    <property type="entry name" value="WHD_MalT"/>
    <property type="match status" value="1"/>
</dbReference>
<proteinExistence type="predicted"/>
<dbReference type="SUPFAM" id="SSF46894">
    <property type="entry name" value="C-terminal effector domain of the bipartite response regulators"/>
    <property type="match status" value="1"/>
</dbReference>
<dbReference type="RefSeq" id="WP_070369804.1">
    <property type="nucleotide sequence ID" value="NZ_LKEU01000013.1"/>
</dbReference>
<evidence type="ECO:0000313" key="6">
    <source>
        <dbReference type="Proteomes" id="UP000176244"/>
    </source>
</evidence>
<sequence length="825" mass="94380">MKIQFLQRERINKILANLFDYPLTIVEAPMGYGKTTAVRNFLKAAGHQPIWITFQPETGFIDYYWHKFATAVSRIDQASGETLKQLGFPVDVPQMDQVISVLSDMVSDEKIILVLDDYHLTNSEPLNRLVALIVSEGIENFTLILITRNTVHLNSAELVAKGYCQLINQDLLKFTEAEVRDYCLMMMDTISEKDVQQVNDYAGGWITLTYMLLLGLEQGIPVGLNMTIEELINQTIFSGYDNTIQDFLIQLSVMDAFTEEQARFITSEAKAGVILGHLKKENSFIYFDEINKSYQIHHVLLDFLRTRQRFSPEQRQMVYYRLGEWYLIHQEFPKAYRYFYQAGADRRILEHLNNPENIRNELAEFDGAGELFAKTPIAVLHQYPLAYLQHILVSLLRGNDETAAVCCQQLAELEQYFTALDDHTRPDKNRILAELNIVRKFTLFNHVEASTARNDLIIELLNGEQSYIMQRDNEFTFGSPHLLYNYFRDPGAFEKTAALVIKKFPVYPRYANGNGTGSEHLARAEFALETGNWTEAQINSDKAIYKARTKEQYSIIICANFNLIRLEIFQGHINDALNRFRELEKEILAVKNPIFNTTLDICKGYIYACLDQVEKIPFWLQIGNMTTADLFYQGVAFNYLVYGKAVVASRNFVKLEVLVESFGEYFSIYHNQLGFIHNGIFDAIAKYHLNGLGAGQKVFNRVLTEAQPDGIVMPFVENAPQLLPMLKASAAEHPEDPYRHKLVSLSESYCQSLKNGELFRVTLTQREHEVLLLTARGLKREEIANRLFIAPGTVKTHLQNVYKKLEVNGKSAAIKTAVKNGLLSI</sequence>
<dbReference type="InterPro" id="IPR036388">
    <property type="entry name" value="WH-like_DNA-bd_sf"/>
</dbReference>
<dbReference type="InterPro" id="IPR000792">
    <property type="entry name" value="Tscrpt_reg_LuxR_C"/>
</dbReference>
<dbReference type="InterPro" id="IPR016032">
    <property type="entry name" value="Sig_transdc_resp-reg_C-effctor"/>
</dbReference>
<dbReference type="GO" id="GO:0003677">
    <property type="term" value="F:DNA binding"/>
    <property type="evidence" value="ECO:0007669"/>
    <property type="project" value="UniProtKB-KW"/>
</dbReference>
<protein>
    <submittedName>
        <fullName evidence="5">HTH-type transcriptional regulator MalT</fullName>
    </submittedName>
</protein>
<feature type="domain" description="HTH luxR-type" evidence="4">
    <location>
        <begin position="755"/>
        <end position="821"/>
    </location>
</feature>
<dbReference type="InterPro" id="IPR027417">
    <property type="entry name" value="P-loop_NTPase"/>
</dbReference>
<keyword evidence="1" id="KW-0805">Transcription regulation</keyword>
<dbReference type="EMBL" id="LKEU01000013">
    <property type="protein sequence ID" value="OFV71958.1"/>
    <property type="molecule type" value="Genomic_DNA"/>
</dbReference>